<proteinExistence type="predicted"/>
<evidence type="ECO:0000313" key="1">
    <source>
        <dbReference type="EMBL" id="EYR64662.1"/>
    </source>
</evidence>
<name>A0A021W011_9CELL</name>
<protein>
    <submittedName>
        <fullName evidence="1">Uncharacterized protein</fullName>
    </submittedName>
</protein>
<sequence length="172" mass="18307">MTTDNRYERQHAAALSHLPSVERARAAGLAPTQRIAIAQAHATLALAAAWATEPVTLREYTEPIGLVPSEDRAPGQLLREPAQAPSPVLAVLNDVVAEYARAKAKHGEMTLDGPAASDVLRLAALVEEVGEVGTAMSYDRGSTSNLYAELVQVATVAITWAAYLLPEDIDEP</sequence>
<dbReference type="AlphaFoldDB" id="A0A021W011"/>
<keyword evidence="2" id="KW-1185">Reference proteome</keyword>
<gene>
    <name evidence="1" type="ORF">N866_07060</name>
</gene>
<comment type="caution">
    <text evidence="1">The sequence shown here is derived from an EMBL/GenBank/DDBJ whole genome shotgun (WGS) entry which is preliminary data.</text>
</comment>
<evidence type="ECO:0000313" key="2">
    <source>
        <dbReference type="Proteomes" id="UP000019753"/>
    </source>
</evidence>
<reference evidence="1 2" key="1">
    <citation type="submission" date="2014-01" db="EMBL/GenBank/DDBJ databases">
        <title>Actinotalea ferrariae CF5-4.</title>
        <authorList>
            <person name="Chen F."/>
            <person name="Li Y."/>
            <person name="Wang G."/>
        </authorList>
    </citation>
    <scope>NUCLEOTIDE SEQUENCE [LARGE SCALE GENOMIC DNA]</scope>
    <source>
        <strain evidence="1 2">CF5-4</strain>
    </source>
</reference>
<accession>A0A021W011</accession>
<organism evidence="1 2">
    <name type="scientific">Actinotalea ferrariae CF5-4</name>
    <dbReference type="NCBI Taxonomy" id="948458"/>
    <lineage>
        <taxon>Bacteria</taxon>
        <taxon>Bacillati</taxon>
        <taxon>Actinomycetota</taxon>
        <taxon>Actinomycetes</taxon>
        <taxon>Micrococcales</taxon>
        <taxon>Cellulomonadaceae</taxon>
        <taxon>Actinotalea</taxon>
    </lineage>
</organism>
<dbReference type="OrthoDB" id="3217487at2"/>
<dbReference type="Proteomes" id="UP000019753">
    <property type="component" value="Unassembled WGS sequence"/>
</dbReference>
<dbReference type="RefSeq" id="WP_034222657.1">
    <property type="nucleotide sequence ID" value="NZ_AXCW01000022.1"/>
</dbReference>
<dbReference type="EMBL" id="AXCW01000022">
    <property type="protein sequence ID" value="EYR64662.1"/>
    <property type="molecule type" value="Genomic_DNA"/>
</dbReference>